<feature type="region of interest" description="Disordered" evidence="2">
    <location>
        <begin position="330"/>
        <end position="350"/>
    </location>
</feature>
<dbReference type="Pfam" id="PF19290">
    <property type="entry name" value="PmbA_TldD_2nd"/>
    <property type="match status" value="1"/>
</dbReference>
<dbReference type="Proteomes" id="UP000035444">
    <property type="component" value="Unassembled WGS sequence"/>
</dbReference>
<keyword evidence="7" id="KW-1185">Reference proteome</keyword>
<name>A0A0H2MIA9_9PROT</name>
<evidence type="ECO:0000313" key="7">
    <source>
        <dbReference type="Proteomes" id="UP000035444"/>
    </source>
</evidence>
<dbReference type="InterPro" id="IPR045570">
    <property type="entry name" value="Metalloprtase-TldD/E_cen_dom"/>
</dbReference>
<comment type="caution">
    <text evidence="6">The sequence shown here is derived from an EMBL/GenBank/DDBJ whole genome shotgun (WGS) entry which is preliminary data.</text>
</comment>
<dbReference type="PANTHER" id="PTHR43421">
    <property type="entry name" value="METALLOPROTEASE PMBA"/>
    <property type="match status" value="1"/>
</dbReference>
<evidence type="ECO:0000256" key="2">
    <source>
        <dbReference type="SAM" id="MobiDB-lite"/>
    </source>
</evidence>
<dbReference type="EMBL" id="LAQL01000002">
    <property type="protein sequence ID" value="KLN62329.1"/>
    <property type="molecule type" value="Genomic_DNA"/>
</dbReference>
<dbReference type="InterPro" id="IPR045569">
    <property type="entry name" value="Metalloprtase-TldD/E_C"/>
</dbReference>
<feature type="domain" description="Metalloprotease TldD/E C-terminal" evidence="4">
    <location>
        <begin position="234"/>
        <end position="447"/>
    </location>
</feature>
<evidence type="ECO:0000256" key="1">
    <source>
        <dbReference type="ARBA" id="ARBA00005836"/>
    </source>
</evidence>
<gene>
    <name evidence="6" type="ORF">WH96_02110</name>
</gene>
<sequence>MPSSSDSQNLLEDLIKKAKAAGADAADALMFRSVSVSHAQRLGNMEKLEREESNDLGLRVFIGKRNAVVSSSDASPKAIDELVERVVSMARVVPEDPYAGIAGEEEITKSFPQLDIYDAVEPSADELINRAKECEEAALAVTGITNSGGAEASWGEASIALAASNGFSGAYNSSGHSISASVLAGEKETMERDYDFSSAVYGSDLTNAAEIGKNAADKAIKRLNPRKPDTLNDISVVYDPRVSSSIMGHMMGAITGPAIARGTSFLKESLNKKIFADGINIVDDPHLHRGLRSKPFDGEGLGNKKQNIIEDGVLLTWLLSLSSARQLGLKSTGHASRGTSGNPSPSPTNLYMEAGNLSPAELIKDIKQGFFVTEMMGSSVNGLTGDYSRGAGGYWIENGEIAYPVSEATIAGNLKEMFMNLTPASDLVFRYGSNAPTIRIDGMTVAGT</sequence>
<feature type="domain" description="Metalloprotease TldD/E central" evidence="5">
    <location>
        <begin position="121"/>
        <end position="223"/>
    </location>
</feature>
<evidence type="ECO:0000313" key="6">
    <source>
        <dbReference type="EMBL" id="KLN62329.1"/>
    </source>
</evidence>
<dbReference type="Pfam" id="PF01523">
    <property type="entry name" value="PmbA_TldD_1st"/>
    <property type="match status" value="1"/>
</dbReference>
<dbReference type="GO" id="GO:0005829">
    <property type="term" value="C:cytosol"/>
    <property type="evidence" value="ECO:0007669"/>
    <property type="project" value="TreeGrafter"/>
</dbReference>
<protein>
    <submittedName>
        <fullName evidence="6">Modulator protein</fullName>
    </submittedName>
</protein>
<evidence type="ECO:0000259" key="4">
    <source>
        <dbReference type="Pfam" id="PF19289"/>
    </source>
</evidence>
<dbReference type="STRING" id="1489064.WH96_02110"/>
<dbReference type="GO" id="GO:0008237">
    <property type="term" value="F:metallopeptidase activity"/>
    <property type="evidence" value="ECO:0007669"/>
    <property type="project" value="InterPro"/>
</dbReference>
<dbReference type="Pfam" id="PF19289">
    <property type="entry name" value="PmbA_TldD_3rd"/>
    <property type="match status" value="1"/>
</dbReference>
<evidence type="ECO:0000259" key="3">
    <source>
        <dbReference type="Pfam" id="PF01523"/>
    </source>
</evidence>
<dbReference type="SUPFAM" id="SSF111283">
    <property type="entry name" value="Putative modulator of DNA gyrase, PmbA/TldD"/>
    <property type="match status" value="1"/>
</dbReference>
<feature type="domain" description="Metalloprotease TldD/E N-terminal" evidence="3">
    <location>
        <begin position="26"/>
        <end position="90"/>
    </location>
</feature>
<dbReference type="InterPro" id="IPR002510">
    <property type="entry name" value="Metalloprtase-TldD/E_N"/>
</dbReference>
<accession>A0A0H2MIA9</accession>
<organism evidence="6 7">
    <name type="scientific">Kiloniella spongiae</name>
    <dbReference type="NCBI Taxonomy" id="1489064"/>
    <lineage>
        <taxon>Bacteria</taxon>
        <taxon>Pseudomonadati</taxon>
        <taxon>Pseudomonadota</taxon>
        <taxon>Alphaproteobacteria</taxon>
        <taxon>Rhodospirillales</taxon>
        <taxon>Kiloniellaceae</taxon>
        <taxon>Kiloniella</taxon>
    </lineage>
</organism>
<dbReference type="InterPro" id="IPR047657">
    <property type="entry name" value="PmbA"/>
</dbReference>
<feature type="compositionally biased region" description="Polar residues" evidence="2">
    <location>
        <begin position="333"/>
        <end position="349"/>
    </location>
</feature>
<dbReference type="InterPro" id="IPR036059">
    <property type="entry name" value="TldD/PmbA_sf"/>
</dbReference>
<reference evidence="6 7" key="1">
    <citation type="submission" date="2015-03" db="EMBL/GenBank/DDBJ databases">
        <title>Genome Sequence of Kiloniella spongiae MEBiC09566, isolated from a marine sponge.</title>
        <authorList>
            <person name="Shao Z."/>
            <person name="Wang L."/>
            <person name="Li X."/>
        </authorList>
    </citation>
    <scope>NUCLEOTIDE SEQUENCE [LARGE SCALE GENOMIC DNA]</scope>
    <source>
        <strain evidence="6 7">MEBiC09566</strain>
    </source>
</reference>
<dbReference type="AlphaFoldDB" id="A0A0H2MIA9"/>
<dbReference type="PATRIC" id="fig|1489064.4.peg.1348"/>
<dbReference type="InterPro" id="IPR035068">
    <property type="entry name" value="TldD/PmbA_N"/>
</dbReference>
<dbReference type="GO" id="GO:0006508">
    <property type="term" value="P:proteolysis"/>
    <property type="evidence" value="ECO:0007669"/>
    <property type="project" value="InterPro"/>
</dbReference>
<dbReference type="OrthoDB" id="9803618at2"/>
<dbReference type="RefSeq" id="WP_047762452.1">
    <property type="nucleotide sequence ID" value="NZ_LAQL01000002.1"/>
</dbReference>
<proteinExistence type="inferred from homology"/>
<evidence type="ECO:0000259" key="5">
    <source>
        <dbReference type="Pfam" id="PF19290"/>
    </source>
</evidence>
<comment type="similarity">
    <text evidence="1">Belongs to the peptidase U62 family.</text>
</comment>
<dbReference type="Gene3D" id="3.30.2290.10">
    <property type="entry name" value="PmbA/TldD superfamily"/>
    <property type="match status" value="1"/>
</dbReference>
<dbReference type="PANTHER" id="PTHR43421:SF1">
    <property type="entry name" value="METALLOPROTEASE PMBA"/>
    <property type="match status" value="1"/>
</dbReference>